<organism evidence="1 2">
    <name type="scientific">Pipistrellus nathusii</name>
    <name type="common">Nathusius' pipistrelle</name>
    <dbReference type="NCBI Taxonomy" id="59473"/>
    <lineage>
        <taxon>Eukaryota</taxon>
        <taxon>Metazoa</taxon>
        <taxon>Chordata</taxon>
        <taxon>Craniata</taxon>
        <taxon>Vertebrata</taxon>
        <taxon>Euteleostomi</taxon>
        <taxon>Mammalia</taxon>
        <taxon>Eutheria</taxon>
        <taxon>Laurasiatheria</taxon>
        <taxon>Chiroptera</taxon>
        <taxon>Yangochiroptera</taxon>
        <taxon>Vespertilionidae</taxon>
        <taxon>Pipistrellus</taxon>
    </lineage>
</organism>
<dbReference type="Proteomes" id="UP001314169">
    <property type="component" value="Chromosome 9"/>
</dbReference>
<accession>A0ABP0AEK5</accession>
<dbReference type="EMBL" id="OY882866">
    <property type="protein sequence ID" value="CAK6448937.1"/>
    <property type="molecule type" value="Genomic_DNA"/>
</dbReference>
<sequence length="102" mass="11137">MEHSFTHWIHFYNTGRHEHPRGITAEETAIGLHANDKETPSGPDRLQDNTEGCSDWLMRVKGTPAGTLEGHTYGSAQNSALCSLVLRDQEQGKGPPQAELGG</sequence>
<reference evidence="1" key="1">
    <citation type="submission" date="2023-12" db="EMBL/GenBank/DDBJ databases">
        <authorList>
            <person name="Brown T."/>
        </authorList>
    </citation>
    <scope>NUCLEOTIDE SEQUENCE</scope>
</reference>
<proteinExistence type="predicted"/>
<keyword evidence="2" id="KW-1185">Reference proteome</keyword>
<protein>
    <submittedName>
        <fullName evidence="1">Uncharacterized protein</fullName>
    </submittedName>
</protein>
<gene>
    <name evidence="1" type="ORF">MPIPNATIZW_LOCUS17243</name>
</gene>
<evidence type="ECO:0000313" key="2">
    <source>
        <dbReference type="Proteomes" id="UP001314169"/>
    </source>
</evidence>
<evidence type="ECO:0000313" key="1">
    <source>
        <dbReference type="EMBL" id="CAK6448937.1"/>
    </source>
</evidence>
<name>A0ABP0AEK5_PIPNA</name>